<dbReference type="PATRIC" id="fig|1184267.3.peg.393"/>
<evidence type="ECO:0000256" key="1">
    <source>
        <dbReference type="SAM" id="SignalP"/>
    </source>
</evidence>
<feature type="signal peptide" evidence="1">
    <location>
        <begin position="1"/>
        <end position="18"/>
    </location>
</feature>
<dbReference type="PROSITE" id="PS51257">
    <property type="entry name" value="PROKAR_LIPOPROTEIN"/>
    <property type="match status" value="1"/>
</dbReference>
<dbReference type="Proteomes" id="UP000012040">
    <property type="component" value="Chromosome"/>
</dbReference>
<dbReference type="EMBL" id="CP003537">
    <property type="protein sequence ID" value="AGH94610.1"/>
    <property type="molecule type" value="Genomic_DNA"/>
</dbReference>
<dbReference type="HOGENOM" id="CLU_1131852_0_0_7"/>
<dbReference type="AlphaFoldDB" id="M4V840"/>
<evidence type="ECO:0000313" key="2">
    <source>
        <dbReference type="EMBL" id="AGH94610.1"/>
    </source>
</evidence>
<keyword evidence="1" id="KW-0732">Signal</keyword>
<organism evidence="2 3">
    <name type="scientific">Pseudobdellovibrio exovorus JSS</name>
    <dbReference type="NCBI Taxonomy" id="1184267"/>
    <lineage>
        <taxon>Bacteria</taxon>
        <taxon>Pseudomonadati</taxon>
        <taxon>Bdellovibrionota</taxon>
        <taxon>Bdellovibrionia</taxon>
        <taxon>Bdellovibrionales</taxon>
        <taxon>Pseudobdellovibrionaceae</taxon>
        <taxon>Pseudobdellovibrio</taxon>
    </lineage>
</organism>
<feature type="chain" id="PRO_5004059951" description="Lipoprotein" evidence="1">
    <location>
        <begin position="19"/>
        <end position="245"/>
    </location>
</feature>
<accession>M4V840</accession>
<gene>
    <name evidence="2" type="ORF">A11Q_390</name>
</gene>
<dbReference type="KEGG" id="bex:A11Q_390"/>
<proteinExistence type="predicted"/>
<reference evidence="2 3" key="1">
    <citation type="journal article" date="2013" name="ISME J.">
        <title>By their genes ye shall know them: genomic signatures of predatory bacteria.</title>
        <authorList>
            <person name="Pasternak Z."/>
            <person name="Pietrokovski S."/>
            <person name="Rotem O."/>
            <person name="Gophna U."/>
            <person name="Lurie-Weinberger M.N."/>
            <person name="Jurkevitch E."/>
        </authorList>
    </citation>
    <scope>NUCLEOTIDE SEQUENCE [LARGE SCALE GENOMIC DNA]</scope>
    <source>
        <strain evidence="2 3">JSS</strain>
    </source>
</reference>
<protein>
    <recommendedName>
        <fullName evidence="4">Lipoprotein</fullName>
    </recommendedName>
</protein>
<keyword evidence="3" id="KW-1185">Reference proteome</keyword>
<name>M4V840_9BACT</name>
<sequence>MSFLKPHVYLLSSLLVLASCQKSNLNDLQEAQSCLNRASAAEARGCVSKISGDNSPQANSLKCAAIFISEGYGDAASFVNAIESINNNSGSCTGGCSSTINALNALNFKSADPTDPTGRATNNATATEAFNVCSLSGVKFYTQISSLFKIGTEVSMLVYKNGGPGGATPSEDEIKAQIGNMDSVQLGTVVTTTYNTACQDIEKASDATKKYCAELKSAVENPNATPQGIGDCLKEKLKDPDYICT</sequence>
<evidence type="ECO:0008006" key="4">
    <source>
        <dbReference type="Google" id="ProtNLM"/>
    </source>
</evidence>
<evidence type="ECO:0000313" key="3">
    <source>
        <dbReference type="Proteomes" id="UP000012040"/>
    </source>
</evidence>
<dbReference type="RefSeq" id="WP_015469100.1">
    <property type="nucleotide sequence ID" value="NC_020813.1"/>
</dbReference>